<dbReference type="EMBL" id="QLMA01000007">
    <property type="protein sequence ID" value="RAJ77548.1"/>
    <property type="molecule type" value="Genomic_DNA"/>
</dbReference>
<comment type="caution">
    <text evidence="3">The sequence shown here is derived from an EMBL/GenBank/DDBJ whole genome shotgun (WGS) entry which is preliminary data.</text>
</comment>
<feature type="domain" description="DUF6794" evidence="2">
    <location>
        <begin position="33"/>
        <end position="115"/>
    </location>
</feature>
<organism evidence="3 4">
    <name type="scientific">Chitinophaga dinghuensis</name>
    <dbReference type="NCBI Taxonomy" id="1539050"/>
    <lineage>
        <taxon>Bacteria</taxon>
        <taxon>Pseudomonadati</taxon>
        <taxon>Bacteroidota</taxon>
        <taxon>Chitinophagia</taxon>
        <taxon>Chitinophagales</taxon>
        <taxon>Chitinophagaceae</taxon>
        <taxon>Chitinophaga</taxon>
    </lineage>
</organism>
<dbReference type="Proteomes" id="UP000249819">
    <property type="component" value="Unassembled WGS sequence"/>
</dbReference>
<evidence type="ECO:0000313" key="3">
    <source>
        <dbReference type="EMBL" id="RAJ77548.1"/>
    </source>
</evidence>
<accession>A0A327VUB5</accession>
<name>A0A327VUB5_9BACT</name>
<evidence type="ECO:0000259" key="2">
    <source>
        <dbReference type="Pfam" id="PF20594"/>
    </source>
</evidence>
<feature type="signal peptide" evidence="1">
    <location>
        <begin position="1"/>
        <end position="17"/>
    </location>
</feature>
<dbReference type="OrthoDB" id="983155at2"/>
<reference evidence="3 4" key="1">
    <citation type="submission" date="2018-06" db="EMBL/GenBank/DDBJ databases">
        <title>Genomic Encyclopedia of Archaeal and Bacterial Type Strains, Phase II (KMG-II): from individual species to whole genera.</title>
        <authorList>
            <person name="Goeker M."/>
        </authorList>
    </citation>
    <scope>NUCLEOTIDE SEQUENCE [LARGE SCALE GENOMIC DNA]</scope>
    <source>
        <strain evidence="3 4">DSM 29821</strain>
    </source>
</reference>
<gene>
    <name evidence="3" type="ORF">CLV59_107315</name>
</gene>
<dbReference type="Pfam" id="PF20594">
    <property type="entry name" value="DUF6794"/>
    <property type="match status" value="1"/>
</dbReference>
<proteinExistence type="predicted"/>
<keyword evidence="4" id="KW-1185">Reference proteome</keyword>
<dbReference type="RefSeq" id="WP_146616267.1">
    <property type="nucleotide sequence ID" value="NZ_QLMA01000007.1"/>
</dbReference>
<keyword evidence="1" id="KW-0732">Signal</keyword>
<dbReference type="PROSITE" id="PS51257">
    <property type="entry name" value="PROKAR_LIPOPROTEIN"/>
    <property type="match status" value="1"/>
</dbReference>
<protein>
    <recommendedName>
        <fullName evidence="2">DUF6794 domain-containing protein</fullName>
    </recommendedName>
</protein>
<dbReference type="InterPro" id="IPR046744">
    <property type="entry name" value="DUF6794"/>
</dbReference>
<sequence length="202" mass="23879">MKSIILALILMTAALYACSHRITEQSERDWKYIPANLDECFQQLDKFISDSDKIRYKEMPAYKFTLSMDQQYGTLIRNNWGLWKKSRLKTYFENFGITGPEDISKLIFQSYHRHLTGQDDEFAKNIRYYMEHLEEVKRLDSIVKRQQLDKYRIGDTVTYSLVSNGLPFKGIVNEKDTARCWLKVVLLGNGQSKWVDVWNIKQ</sequence>
<dbReference type="AlphaFoldDB" id="A0A327VUB5"/>
<evidence type="ECO:0000256" key="1">
    <source>
        <dbReference type="SAM" id="SignalP"/>
    </source>
</evidence>
<evidence type="ECO:0000313" key="4">
    <source>
        <dbReference type="Proteomes" id="UP000249819"/>
    </source>
</evidence>
<feature type="chain" id="PRO_5016364607" description="DUF6794 domain-containing protein" evidence="1">
    <location>
        <begin position="18"/>
        <end position="202"/>
    </location>
</feature>